<evidence type="ECO:0000256" key="2">
    <source>
        <dbReference type="ARBA" id="ARBA00006962"/>
    </source>
</evidence>
<accession>A0AAD3CJ51</accession>
<dbReference type="Gene3D" id="3.40.50.2000">
    <property type="entry name" value="Glycogen Phosphorylase B"/>
    <property type="match status" value="1"/>
</dbReference>
<dbReference type="EMBL" id="BLLK01000020">
    <property type="protein sequence ID" value="GFH45600.1"/>
    <property type="molecule type" value="Genomic_DNA"/>
</dbReference>
<dbReference type="Pfam" id="PF04101">
    <property type="entry name" value="Glyco_tran_28_C"/>
    <property type="match status" value="1"/>
</dbReference>
<name>A0AAD3CJ51_9STRA</name>
<proteinExistence type="inferred from homology"/>
<evidence type="ECO:0000256" key="6">
    <source>
        <dbReference type="ARBA" id="ARBA00022679"/>
    </source>
</evidence>
<keyword evidence="5" id="KW-0328">Glycosyltransferase</keyword>
<feature type="domain" description="Glycosyl transferase family 28 C-terminal" evidence="8">
    <location>
        <begin position="10"/>
        <end position="111"/>
    </location>
</feature>
<evidence type="ECO:0000256" key="3">
    <source>
        <dbReference type="ARBA" id="ARBA00012614"/>
    </source>
</evidence>
<dbReference type="InterPro" id="IPR039042">
    <property type="entry name" value="Alg13-like"/>
</dbReference>
<organism evidence="9 10">
    <name type="scientific">Chaetoceros tenuissimus</name>
    <dbReference type="NCBI Taxonomy" id="426638"/>
    <lineage>
        <taxon>Eukaryota</taxon>
        <taxon>Sar</taxon>
        <taxon>Stramenopiles</taxon>
        <taxon>Ochrophyta</taxon>
        <taxon>Bacillariophyta</taxon>
        <taxon>Coscinodiscophyceae</taxon>
        <taxon>Chaetocerotophycidae</taxon>
        <taxon>Chaetocerotales</taxon>
        <taxon>Chaetocerotaceae</taxon>
        <taxon>Chaetoceros</taxon>
    </lineage>
</organism>
<keyword evidence="6" id="KW-0808">Transferase</keyword>
<evidence type="ECO:0000313" key="9">
    <source>
        <dbReference type="EMBL" id="GFH45600.1"/>
    </source>
</evidence>
<dbReference type="GO" id="GO:0006488">
    <property type="term" value="P:dolichol-linked oligosaccharide biosynthetic process"/>
    <property type="evidence" value="ECO:0007669"/>
    <property type="project" value="InterPro"/>
</dbReference>
<evidence type="ECO:0000256" key="7">
    <source>
        <dbReference type="ARBA" id="ARBA00022824"/>
    </source>
</evidence>
<dbReference type="InterPro" id="IPR007235">
    <property type="entry name" value="Glyco_trans_28_C"/>
</dbReference>
<gene>
    <name evidence="9" type="ORF">CTEN210_02074</name>
</gene>
<dbReference type="PANTHER" id="PTHR12867">
    <property type="entry name" value="GLYCOSYL TRANSFERASE-RELATED"/>
    <property type="match status" value="1"/>
</dbReference>
<comment type="caution">
    <text evidence="9">The sequence shown here is derived from an EMBL/GenBank/DDBJ whole genome shotgun (WGS) entry which is preliminary data.</text>
</comment>
<sequence>MNDQQKKPKIVFVTVGTTLFDHLIEEISSPPFLSLLLEGDFTQLIVQYGKGKTPLFAPSSQEKGSYIDPKTKGKSLDWEIYKFKPSLHADMTKADLIISHAGAGSIMEGLASCHERNKILDNNERNSLLKKLIVVINDELMDNHQIELAEALASRNYLMMMNNPIELQDKEAFSRIVNFVPKDYKGGNLSTFGSLLNSFMGFKD</sequence>
<evidence type="ECO:0000256" key="1">
    <source>
        <dbReference type="ARBA" id="ARBA00004240"/>
    </source>
</evidence>
<dbReference type="GO" id="GO:0004577">
    <property type="term" value="F:N-acetylglucosaminyldiphosphodolichol N-acetylglucosaminyltransferase activity"/>
    <property type="evidence" value="ECO:0007669"/>
    <property type="project" value="UniProtKB-EC"/>
</dbReference>
<keyword evidence="7" id="KW-0256">Endoplasmic reticulum</keyword>
<comment type="subcellular location">
    <subcellularLocation>
        <location evidence="1">Endoplasmic reticulum</location>
    </subcellularLocation>
</comment>
<reference evidence="9 10" key="1">
    <citation type="journal article" date="2021" name="Sci. Rep.">
        <title>The genome of the diatom Chaetoceros tenuissimus carries an ancient integrated fragment of an extant virus.</title>
        <authorList>
            <person name="Hongo Y."/>
            <person name="Kimura K."/>
            <person name="Takaki Y."/>
            <person name="Yoshida Y."/>
            <person name="Baba S."/>
            <person name="Kobayashi G."/>
            <person name="Nagasaki K."/>
            <person name="Hano T."/>
            <person name="Tomaru Y."/>
        </authorList>
    </citation>
    <scope>NUCLEOTIDE SEQUENCE [LARGE SCALE GENOMIC DNA]</scope>
    <source>
        <strain evidence="9 10">NIES-3715</strain>
    </source>
</reference>
<dbReference type="GO" id="GO:0005783">
    <property type="term" value="C:endoplasmic reticulum"/>
    <property type="evidence" value="ECO:0007669"/>
    <property type="project" value="UniProtKB-SubCell"/>
</dbReference>
<dbReference type="Proteomes" id="UP001054902">
    <property type="component" value="Unassembled WGS sequence"/>
</dbReference>
<keyword evidence="10" id="KW-1185">Reference proteome</keyword>
<dbReference type="PANTHER" id="PTHR12867:SF6">
    <property type="entry name" value="N-ACETYLGLUCOSAMINYLDIPHOSPHODOLICHOL N-ACETYLGLUCOSAMINYLTRANSFERASE"/>
    <property type="match status" value="1"/>
</dbReference>
<dbReference type="EC" id="2.4.1.141" evidence="3"/>
<comment type="similarity">
    <text evidence="2">Belongs to the glycosyltransferase 28 family.</text>
</comment>
<evidence type="ECO:0000259" key="8">
    <source>
        <dbReference type="Pfam" id="PF04101"/>
    </source>
</evidence>
<dbReference type="AlphaFoldDB" id="A0AAD3CJ51"/>
<evidence type="ECO:0000256" key="4">
    <source>
        <dbReference type="ARBA" id="ARBA00017468"/>
    </source>
</evidence>
<protein>
    <recommendedName>
        <fullName evidence="4">UDP-N-acetylglucosamine transferase subunit ALG13</fullName>
        <ecNumber evidence="3">2.4.1.141</ecNumber>
    </recommendedName>
</protein>
<evidence type="ECO:0000313" key="10">
    <source>
        <dbReference type="Proteomes" id="UP001054902"/>
    </source>
</evidence>
<evidence type="ECO:0000256" key="5">
    <source>
        <dbReference type="ARBA" id="ARBA00022676"/>
    </source>
</evidence>